<dbReference type="PANTHER" id="PTHR36573">
    <property type="entry name" value="INTERMEMBRANE PHOSPHOLIPID TRANSPORT SYSTEM BINDING PROTEIN MLAC"/>
    <property type="match status" value="1"/>
</dbReference>
<name>A0ABT5FH26_9GAMM</name>
<dbReference type="InterPro" id="IPR008869">
    <property type="entry name" value="MlaC/ttg2D"/>
</dbReference>
<keyword evidence="1" id="KW-0732">Signal</keyword>
<dbReference type="Proteomes" id="UP001528411">
    <property type="component" value="Unassembled WGS sequence"/>
</dbReference>
<gene>
    <name evidence="2" type="ORF">PN838_19290</name>
</gene>
<keyword evidence="3" id="KW-1185">Reference proteome</keyword>
<comment type="caution">
    <text evidence="2">The sequence shown here is derived from an EMBL/GenBank/DDBJ whole genome shotgun (WGS) entry which is preliminary data.</text>
</comment>
<evidence type="ECO:0000313" key="2">
    <source>
        <dbReference type="EMBL" id="MDC2890496.1"/>
    </source>
</evidence>
<feature type="signal peptide" evidence="1">
    <location>
        <begin position="1"/>
        <end position="21"/>
    </location>
</feature>
<sequence length="221" mass="24859">MIKHFSLSLLLVVGLAAPVYSAPVKTENITDLSNVDKSDPFGLVRVVADRLFRRIAREQEQIQLDPEVLRGVVAEQLAPTINHKFAAAKVLGPYYRQTTKEQREEFYEAFRSYLIATYAGILTLYKDQQVIFEPSTPVTGKRVQVKVRVLDEGRPDIPISFVLRKNKQGEWAAYDMVAQGISVLNSKTQELQGLIRQQGIESVTQFLLEKAAKPIVTKDLG</sequence>
<dbReference type="EMBL" id="JAQOMS010000002">
    <property type="protein sequence ID" value="MDC2890496.1"/>
    <property type="molecule type" value="Genomic_DNA"/>
</dbReference>
<feature type="chain" id="PRO_5045564345" evidence="1">
    <location>
        <begin position="22"/>
        <end position="221"/>
    </location>
</feature>
<protein>
    <submittedName>
        <fullName evidence="2">ABC transporter substrate-binding protein</fullName>
    </submittedName>
</protein>
<reference evidence="2 3" key="1">
    <citation type="submission" date="2023-01" db="EMBL/GenBank/DDBJ databases">
        <title>Psychrosphaera sp. nov., isolated from marine algae.</title>
        <authorList>
            <person name="Bayburt H."/>
            <person name="Choi B.J."/>
            <person name="Kim J.M."/>
            <person name="Choi D.G."/>
            <person name="Jeon C.O."/>
        </authorList>
    </citation>
    <scope>NUCLEOTIDE SEQUENCE [LARGE SCALE GENOMIC DNA]</scope>
    <source>
        <strain evidence="2 3">G1-22</strain>
    </source>
</reference>
<proteinExistence type="predicted"/>
<dbReference type="Pfam" id="PF05494">
    <property type="entry name" value="MlaC"/>
    <property type="match status" value="1"/>
</dbReference>
<dbReference type="PANTHER" id="PTHR36573:SF1">
    <property type="entry name" value="INTERMEMBRANE PHOSPHOLIPID TRANSPORT SYSTEM BINDING PROTEIN MLAC"/>
    <property type="match status" value="1"/>
</dbReference>
<evidence type="ECO:0000256" key="1">
    <source>
        <dbReference type="SAM" id="SignalP"/>
    </source>
</evidence>
<accession>A0ABT5FH26</accession>
<dbReference type="RefSeq" id="WP_215965196.1">
    <property type="nucleotide sequence ID" value="NZ_JAQOMS010000002.1"/>
</dbReference>
<evidence type="ECO:0000313" key="3">
    <source>
        <dbReference type="Proteomes" id="UP001528411"/>
    </source>
</evidence>
<organism evidence="2 3">
    <name type="scientific">Psychrosphaera algicola</name>
    <dbReference type="NCBI Taxonomy" id="3023714"/>
    <lineage>
        <taxon>Bacteria</taxon>
        <taxon>Pseudomonadati</taxon>
        <taxon>Pseudomonadota</taxon>
        <taxon>Gammaproteobacteria</taxon>
        <taxon>Alteromonadales</taxon>
        <taxon>Pseudoalteromonadaceae</taxon>
        <taxon>Psychrosphaera</taxon>
    </lineage>
</organism>
<dbReference type="PIRSF" id="PIRSF004649">
    <property type="entry name" value="MlaC"/>
    <property type="match status" value="1"/>
</dbReference>